<dbReference type="PANTHER" id="PTHR23024">
    <property type="entry name" value="ARYLACETAMIDE DEACETYLASE"/>
    <property type="match status" value="1"/>
</dbReference>
<organism evidence="3 4">
    <name type="scientific">Penicillium chermesinum</name>
    <dbReference type="NCBI Taxonomy" id="63820"/>
    <lineage>
        <taxon>Eukaryota</taxon>
        <taxon>Fungi</taxon>
        <taxon>Dikarya</taxon>
        <taxon>Ascomycota</taxon>
        <taxon>Pezizomycotina</taxon>
        <taxon>Eurotiomycetes</taxon>
        <taxon>Eurotiomycetidae</taxon>
        <taxon>Eurotiales</taxon>
        <taxon>Aspergillaceae</taxon>
        <taxon>Penicillium</taxon>
    </lineage>
</organism>
<evidence type="ECO:0000259" key="2">
    <source>
        <dbReference type="Pfam" id="PF07859"/>
    </source>
</evidence>
<dbReference type="GO" id="GO:0016787">
    <property type="term" value="F:hydrolase activity"/>
    <property type="evidence" value="ECO:0007669"/>
    <property type="project" value="InterPro"/>
</dbReference>
<reference evidence="3" key="2">
    <citation type="journal article" date="2023" name="IMA Fungus">
        <title>Comparative genomic study of the Penicillium genus elucidates a diverse pangenome and 15 lateral gene transfer events.</title>
        <authorList>
            <person name="Petersen C."/>
            <person name="Sorensen T."/>
            <person name="Nielsen M.R."/>
            <person name="Sondergaard T.E."/>
            <person name="Sorensen J.L."/>
            <person name="Fitzpatrick D.A."/>
            <person name="Frisvad J.C."/>
            <person name="Nielsen K.L."/>
        </authorList>
    </citation>
    <scope>NUCLEOTIDE SEQUENCE</scope>
    <source>
        <strain evidence="3">IBT 19713</strain>
    </source>
</reference>
<sequence>MVIPTDPKFEGFELLQTPYKTVQGHDIRVDVLVPRTSVTGKRPIIVRFHGGGLVTITLHHPTPTGTNQNIQIIGDSIGWWPHWLSDLALQHEAIMISPNYRLLPGSTSPEIYEDVEDFWKWLHSPELNRLLAQNPTPVEADLDRVLTFGESAGGLLSVYVGLSHPADIRVMTAAYPMLDLNPDPSKSSPKLPLGMHTDKKVLDEGPPPGTVESSILVGERSKYMLAAFEYQTFGQIYARGTDVPVEDAQKFVDRLREVTKGQPGNDKIVLSLQHGEHGFDMDFRLTEPWIQDVFKQAVDSWLA</sequence>
<protein>
    <recommendedName>
        <fullName evidence="2">Alpha/beta hydrolase fold-3 domain-containing protein</fullName>
    </recommendedName>
</protein>
<dbReference type="GO" id="GO:0017000">
    <property type="term" value="P:antibiotic biosynthetic process"/>
    <property type="evidence" value="ECO:0007669"/>
    <property type="project" value="UniProtKB-ARBA"/>
</dbReference>
<dbReference type="InterPro" id="IPR013094">
    <property type="entry name" value="AB_hydrolase_3"/>
</dbReference>
<dbReference type="PANTHER" id="PTHR23024:SF24">
    <property type="entry name" value="ALPHA_BETA HYDROLASE FOLD-3 DOMAIN-CONTAINING PROTEIN"/>
    <property type="match status" value="1"/>
</dbReference>
<feature type="domain" description="Alpha/beta hydrolase fold-3" evidence="2">
    <location>
        <begin position="76"/>
        <end position="187"/>
    </location>
</feature>
<name>A0A9W9TNG7_9EURO</name>
<evidence type="ECO:0000256" key="1">
    <source>
        <dbReference type="SAM" id="MobiDB-lite"/>
    </source>
</evidence>
<accession>A0A9W9TNG7</accession>
<feature type="region of interest" description="Disordered" evidence="1">
    <location>
        <begin position="182"/>
        <end position="207"/>
    </location>
</feature>
<dbReference type="Pfam" id="PF07859">
    <property type="entry name" value="Abhydrolase_3"/>
    <property type="match status" value="1"/>
</dbReference>
<reference evidence="3" key="1">
    <citation type="submission" date="2022-11" db="EMBL/GenBank/DDBJ databases">
        <authorList>
            <person name="Petersen C."/>
        </authorList>
    </citation>
    <scope>NUCLEOTIDE SEQUENCE</scope>
    <source>
        <strain evidence="3">IBT 19713</strain>
    </source>
</reference>
<dbReference type="InterPro" id="IPR029058">
    <property type="entry name" value="AB_hydrolase_fold"/>
</dbReference>
<dbReference type="SUPFAM" id="SSF53474">
    <property type="entry name" value="alpha/beta-Hydrolases"/>
    <property type="match status" value="1"/>
</dbReference>
<proteinExistence type="predicted"/>
<gene>
    <name evidence="3" type="ORF">N7468_005961</name>
</gene>
<keyword evidence="4" id="KW-1185">Reference proteome</keyword>
<dbReference type="EMBL" id="JAPQKS010000004">
    <property type="protein sequence ID" value="KAJ5233005.1"/>
    <property type="molecule type" value="Genomic_DNA"/>
</dbReference>
<dbReference type="GeneID" id="83202560"/>
<dbReference type="GO" id="GO:0072330">
    <property type="term" value="P:monocarboxylic acid biosynthetic process"/>
    <property type="evidence" value="ECO:0007669"/>
    <property type="project" value="UniProtKB-ARBA"/>
</dbReference>
<feature type="compositionally biased region" description="Low complexity" evidence="1">
    <location>
        <begin position="182"/>
        <end position="193"/>
    </location>
</feature>
<dbReference type="Gene3D" id="3.40.50.1820">
    <property type="entry name" value="alpha/beta hydrolase"/>
    <property type="match status" value="1"/>
</dbReference>
<evidence type="ECO:0000313" key="4">
    <source>
        <dbReference type="Proteomes" id="UP001150941"/>
    </source>
</evidence>
<dbReference type="RefSeq" id="XP_058330997.1">
    <property type="nucleotide sequence ID" value="XM_058475257.1"/>
</dbReference>
<evidence type="ECO:0000313" key="3">
    <source>
        <dbReference type="EMBL" id="KAJ5233005.1"/>
    </source>
</evidence>
<comment type="caution">
    <text evidence="3">The sequence shown here is derived from an EMBL/GenBank/DDBJ whole genome shotgun (WGS) entry which is preliminary data.</text>
</comment>
<dbReference type="OrthoDB" id="19653at2759"/>
<dbReference type="AlphaFoldDB" id="A0A9W9TNG7"/>
<dbReference type="InterPro" id="IPR050466">
    <property type="entry name" value="Carboxylest/Gibb_receptor"/>
</dbReference>
<dbReference type="Proteomes" id="UP001150941">
    <property type="component" value="Unassembled WGS sequence"/>
</dbReference>